<comment type="caution">
    <text evidence="1">The sequence shown here is derived from an EMBL/GenBank/DDBJ whole genome shotgun (WGS) entry which is preliminary data.</text>
</comment>
<organism evidence="1 2">
    <name type="scientific">Choristoneura fumiferana</name>
    <name type="common">Spruce budworm moth</name>
    <name type="synonym">Archips fumiferana</name>
    <dbReference type="NCBI Taxonomy" id="7141"/>
    <lineage>
        <taxon>Eukaryota</taxon>
        <taxon>Metazoa</taxon>
        <taxon>Ecdysozoa</taxon>
        <taxon>Arthropoda</taxon>
        <taxon>Hexapoda</taxon>
        <taxon>Insecta</taxon>
        <taxon>Pterygota</taxon>
        <taxon>Neoptera</taxon>
        <taxon>Endopterygota</taxon>
        <taxon>Lepidoptera</taxon>
        <taxon>Glossata</taxon>
        <taxon>Ditrysia</taxon>
        <taxon>Tortricoidea</taxon>
        <taxon>Tortricidae</taxon>
        <taxon>Tortricinae</taxon>
        <taxon>Choristoneura</taxon>
    </lineage>
</organism>
<dbReference type="Proteomes" id="UP001064048">
    <property type="component" value="Chromosome 5"/>
</dbReference>
<dbReference type="EMBL" id="CM046105">
    <property type="protein sequence ID" value="KAI8435403.1"/>
    <property type="molecule type" value="Genomic_DNA"/>
</dbReference>
<sequence length="822" mass="94134">MSSQHQYMTVNNTPSTRVGDIEHISHLSEHIGSLCLSSEYSDVTLIVEGQRIPAHKVILAASSDYFRALLYGGMREANQAEVELQAPLQAFKALLRYVYSDTVLDMLGLAHQFNFQELEAAISDYLRQVLALRNVCAVLDAARLYGLDALMDYCYNFLDRNATEVLQHDSFLQLSVEALQGLLERDSFFAPEVDIFKAVCRWFEANQQWVKSESGQAQVLLRVVRPFAPVTPDMLLDAIHDKTRTRTTDLRHRGLLLPEENVATLKRGARVIAGDMRSALLDGDTENYDMERGYTRHTISDAPDNPGILVRLPAPTIINHLRLLLWDRDNSKYYCRSWQRLYFAPRVVQFIRVVGTSNTVNKKAWPRGHHSKYYCRSWQRLYFAPRVVQFIRVVGTSNTVNKVFHAVALEAMHTARVPPLSGGLVRPLHNVATVELSAVGYTCHQLGSGAIVVQLAQPYLLGSLRLLLWDCDYRHYSYYVETSVNYWDWETVCDRTRDAARLELEFAVYSVYYTVTVSQRKHKKTKKLFVLYVSLLLFPDGSFTVEAYKQLDLPTRLLQWGCRDDCRYHCMWRTVDAFQERGYDVPKFHGKWPFARLVGVQEPASTFASLLNLAAHVYMHYKMTTQFSVKNTPLLIFWHAFAVVCENAWTWSIIFHSRDTEFTEFMDYACALSMVMALLAAAIVRVFHGRRKQFPLALLVFMVCYYATHVRYLYSGRIDYSFNMTVNVVCGCLGGVLWSLWAGLSLARGRRHAARLLAFAGWSAAALALELLDCAPRAGWDAHALWHLATAPLPLLFYRFVIDDLRYLRKEKEDTKTDLKSS</sequence>
<reference evidence="1 2" key="1">
    <citation type="journal article" date="2022" name="Genome Biol. Evol.">
        <title>The Spruce Budworm Genome: Reconstructing the Evolutionary History of Antifreeze Proteins.</title>
        <authorList>
            <person name="Beliveau C."/>
            <person name="Gagne P."/>
            <person name="Picq S."/>
            <person name="Vernygora O."/>
            <person name="Keeling C.I."/>
            <person name="Pinkney K."/>
            <person name="Doucet D."/>
            <person name="Wen F."/>
            <person name="Johnston J.S."/>
            <person name="Maaroufi H."/>
            <person name="Boyle B."/>
            <person name="Laroche J."/>
            <person name="Dewar K."/>
            <person name="Juretic N."/>
            <person name="Blackburn G."/>
            <person name="Nisole A."/>
            <person name="Brunet B."/>
            <person name="Brandao M."/>
            <person name="Lumley L."/>
            <person name="Duan J."/>
            <person name="Quan G."/>
            <person name="Lucarotti C.J."/>
            <person name="Roe A.D."/>
            <person name="Sperling F.A.H."/>
            <person name="Levesque R.C."/>
            <person name="Cusson M."/>
        </authorList>
    </citation>
    <scope>NUCLEOTIDE SEQUENCE [LARGE SCALE GENOMIC DNA]</scope>
    <source>
        <strain evidence="1">Glfc:IPQL:Cfum</strain>
    </source>
</reference>
<gene>
    <name evidence="1" type="ORF">MSG28_003720</name>
</gene>
<keyword evidence="2" id="KW-1185">Reference proteome</keyword>
<name>A0ACC0KG43_CHOFU</name>
<proteinExistence type="predicted"/>
<evidence type="ECO:0000313" key="2">
    <source>
        <dbReference type="Proteomes" id="UP001064048"/>
    </source>
</evidence>
<evidence type="ECO:0000313" key="1">
    <source>
        <dbReference type="EMBL" id="KAI8435403.1"/>
    </source>
</evidence>
<protein>
    <submittedName>
        <fullName evidence="1">Uncharacterized protein</fullName>
    </submittedName>
</protein>
<accession>A0ACC0KG43</accession>